<dbReference type="AlphaFoldDB" id="A0A934Q325"/>
<dbReference type="EMBL" id="JAEDAO010000001">
    <property type="protein sequence ID" value="MBK0394081.1"/>
    <property type="molecule type" value="Genomic_DNA"/>
</dbReference>
<dbReference type="InterPro" id="IPR011990">
    <property type="entry name" value="TPR-like_helical_dom_sf"/>
</dbReference>
<gene>
    <name evidence="3" type="ORF">I8E28_15880</name>
</gene>
<feature type="region of interest" description="Disordered" evidence="1">
    <location>
        <begin position="446"/>
        <end position="472"/>
    </location>
</feature>
<dbReference type="RefSeq" id="WP_200789059.1">
    <property type="nucleotide sequence ID" value="NZ_JAEDAO010000001.1"/>
</dbReference>
<evidence type="ECO:0000256" key="1">
    <source>
        <dbReference type="SAM" id="MobiDB-lite"/>
    </source>
</evidence>
<keyword evidence="4" id="KW-1185">Reference proteome</keyword>
<keyword evidence="2" id="KW-0732">Signal</keyword>
<dbReference type="Gene3D" id="1.25.40.10">
    <property type="entry name" value="Tetratricopeptide repeat domain"/>
    <property type="match status" value="1"/>
</dbReference>
<evidence type="ECO:0000313" key="4">
    <source>
        <dbReference type="Proteomes" id="UP000617041"/>
    </source>
</evidence>
<evidence type="ECO:0008006" key="5">
    <source>
        <dbReference type="Google" id="ProtNLM"/>
    </source>
</evidence>
<sequence>MRATASRATSALTKIALAAAAVACMPAHAQFGSLFQSMMQAQQQAAQQEAQQRATAKPAKKWGTVKPVPSELRVQAQAFAATAKTPELRPLFERLFIEGERNATLNFERIGMAALAAGDVGTAEKAFEAAVARIDLIYADNPEAQKAKSLWTAEKVKDYKGEPYERAMAYFYRGIVWAAKGDFQNARAMFKQADYQDTVAEAEQYAGDFGLMPYMAGWASYCDGNAQLAQEFAQQAAKVDKAYVGLSAEQPVLVLFETGRAPFKYGGGKYGEVLKWAPYETPAAQMVKAASADTDWKAEKFIVGGDVGFQATTRGGRPVDGVLGGKASFKEGAEGVATVATAVGAAGLDVAMMSGNRDAAGLGMVGMFAGLVAQGMAESTQAQADIREWEQLPSTVWLGTAPAKSPATKLAVALDAGAAQTATRIVDAPRCQLYWGRSIAPASLAGDAGPVEAGEHPRDPAFRSELQGLFGG</sequence>
<feature type="chain" id="PRO_5037805242" description="Tetratricopeptide repeat protein" evidence="2">
    <location>
        <begin position="30"/>
        <end position="472"/>
    </location>
</feature>
<evidence type="ECO:0000313" key="3">
    <source>
        <dbReference type="EMBL" id="MBK0394081.1"/>
    </source>
</evidence>
<protein>
    <recommendedName>
        <fullName evidence="5">Tetratricopeptide repeat protein</fullName>
    </recommendedName>
</protein>
<dbReference type="Proteomes" id="UP000617041">
    <property type="component" value="Unassembled WGS sequence"/>
</dbReference>
<comment type="caution">
    <text evidence="3">The sequence shown here is derived from an EMBL/GenBank/DDBJ whole genome shotgun (WGS) entry which is preliminary data.</text>
</comment>
<accession>A0A934Q325</accession>
<feature type="signal peptide" evidence="2">
    <location>
        <begin position="1"/>
        <end position="29"/>
    </location>
</feature>
<dbReference type="SUPFAM" id="SSF48452">
    <property type="entry name" value="TPR-like"/>
    <property type="match status" value="1"/>
</dbReference>
<evidence type="ECO:0000256" key="2">
    <source>
        <dbReference type="SAM" id="SignalP"/>
    </source>
</evidence>
<feature type="compositionally biased region" description="Basic and acidic residues" evidence="1">
    <location>
        <begin position="453"/>
        <end position="462"/>
    </location>
</feature>
<name>A0A934Q325_9BURK</name>
<proteinExistence type="predicted"/>
<reference evidence="3" key="1">
    <citation type="submission" date="2020-12" db="EMBL/GenBank/DDBJ databases">
        <title>Ramlibacter sp. nov., isolated from a freshwater alga, Cryptomonas.</title>
        <authorList>
            <person name="Kim H.M."/>
            <person name="Jeon C.O."/>
        </authorList>
    </citation>
    <scope>NUCLEOTIDE SEQUENCE</scope>
    <source>
        <strain evidence="3">CrO1</strain>
    </source>
</reference>
<organism evidence="3 4">
    <name type="scientific">Ramlibacter algicola</name>
    <dbReference type="NCBI Taxonomy" id="2795217"/>
    <lineage>
        <taxon>Bacteria</taxon>
        <taxon>Pseudomonadati</taxon>
        <taxon>Pseudomonadota</taxon>
        <taxon>Betaproteobacteria</taxon>
        <taxon>Burkholderiales</taxon>
        <taxon>Comamonadaceae</taxon>
        <taxon>Ramlibacter</taxon>
    </lineage>
</organism>